<reference evidence="1" key="1">
    <citation type="submission" date="2020-06" db="EMBL/GenBank/DDBJ databases">
        <authorList>
            <person name="Li T."/>
            <person name="Hu X."/>
            <person name="Zhang T."/>
            <person name="Song X."/>
            <person name="Zhang H."/>
            <person name="Dai N."/>
            <person name="Sheng W."/>
            <person name="Hou X."/>
            <person name="Wei L."/>
        </authorList>
    </citation>
    <scope>NUCLEOTIDE SEQUENCE</scope>
    <source>
        <strain evidence="1">KEN1</strain>
        <tissue evidence="1">Leaf</tissue>
    </source>
</reference>
<comment type="caution">
    <text evidence="1">The sequence shown here is derived from an EMBL/GenBank/DDBJ whole genome shotgun (WGS) entry which is preliminary data.</text>
</comment>
<evidence type="ECO:0000313" key="1">
    <source>
        <dbReference type="EMBL" id="KAL0400906.1"/>
    </source>
</evidence>
<name>A0AAW2TBA0_9LAMI</name>
<organism evidence="1">
    <name type="scientific">Sesamum latifolium</name>
    <dbReference type="NCBI Taxonomy" id="2727402"/>
    <lineage>
        <taxon>Eukaryota</taxon>
        <taxon>Viridiplantae</taxon>
        <taxon>Streptophyta</taxon>
        <taxon>Embryophyta</taxon>
        <taxon>Tracheophyta</taxon>
        <taxon>Spermatophyta</taxon>
        <taxon>Magnoliopsida</taxon>
        <taxon>eudicotyledons</taxon>
        <taxon>Gunneridae</taxon>
        <taxon>Pentapetalae</taxon>
        <taxon>asterids</taxon>
        <taxon>lamiids</taxon>
        <taxon>Lamiales</taxon>
        <taxon>Pedaliaceae</taxon>
        <taxon>Sesamum</taxon>
    </lineage>
</organism>
<accession>A0AAW2TBA0</accession>
<sequence>MSSSLLAKQKVCATRLTAWNSAKGSHSIQRQIRLHEKTLTRLRRGPIFVESKVEENRLRAEIEQLLSKEEVYWKQRGKTHWLQEGDRNTVGQWLDREADICSHIEAYFGAIFSSRNPSEEELEKGTEAISARVTDQMQHELSMPFTAEEVSKALSQMAPLKSQGWTICLHYFSNLIGILLERMWCLVLFPCLMTWFCRET</sequence>
<protein>
    <submittedName>
        <fullName evidence="1">Uncharacterized protein</fullName>
    </submittedName>
</protein>
<dbReference type="EMBL" id="JACGWN010000015">
    <property type="protein sequence ID" value="KAL0400906.1"/>
    <property type="molecule type" value="Genomic_DNA"/>
</dbReference>
<reference evidence="1" key="2">
    <citation type="journal article" date="2024" name="Plant">
        <title>Genomic evolution and insights into agronomic trait innovations of Sesamum species.</title>
        <authorList>
            <person name="Miao H."/>
            <person name="Wang L."/>
            <person name="Qu L."/>
            <person name="Liu H."/>
            <person name="Sun Y."/>
            <person name="Le M."/>
            <person name="Wang Q."/>
            <person name="Wei S."/>
            <person name="Zheng Y."/>
            <person name="Lin W."/>
            <person name="Duan Y."/>
            <person name="Cao H."/>
            <person name="Xiong S."/>
            <person name="Wang X."/>
            <person name="Wei L."/>
            <person name="Li C."/>
            <person name="Ma Q."/>
            <person name="Ju M."/>
            <person name="Zhao R."/>
            <person name="Li G."/>
            <person name="Mu C."/>
            <person name="Tian Q."/>
            <person name="Mei H."/>
            <person name="Zhang T."/>
            <person name="Gao T."/>
            <person name="Zhang H."/>
        </authorList>
    </citation>
    <scope>NUCLEOTIDE SEQUENCE</scope>
    <source>
        <strain evidence="1">KEN1</strain>
    </source>
</reference>
<gene>
    <name evidence="1" type="ORF">Slati_4120500</name>
</gene>
<dbReference type="AlphaFoldDB" id="A0AAW2TBA0"/>
<proteinExistence type="predicted"/>